<keyword evidence="1" id="KW-0732">Signal</keyword>
<reference evidence="3 4" key="1">
    <citation type="submission" date="2014-04" db="EMBL/GenBank/DDBJ databases">
        <authorList>
            <person name="Sears C."/>
            <person name="Carroll K."/>
            <person name="Sack B.R."/>
            <person name="Qadri F."/>
            <person name="Myers L.L."/>
            <person name="Chung G.-T."/>
            <person name="Escheverria P."/>
            <person name="Fraser C.M."/>
            <person name="Sadzewicz L."/>
            <person name="Shefchek K.A."/>
            <person name="Tallon L."/>
            <person name="Das S.P."/>
            <person name="Daugherty S."/>
            <person name="Mongodin E.F."/>
        </authorList>
    </citation>
    <scope>NUCLEOTIDE SEQUENCE [LARGE SCALE GENOMIC DNA]</scope>
    <source>
        <strain evidence="3 4">3975 RP4</strain>
    </source>
</reference>
<organism evidence="3 4">
    <name type="scientific">Phocaeicola vulgatus str. 3975 RP4</name>
    <dbReference type="NCBI Taxonomy" id="1339352"/>
    <lineage>
        <taxon>Bacteria</taxon>
        <taxon>Pseudomonadati</taxon>
        <taxon>Bacteroidota</taxon>
        <taxon>Bacteroidia</taxon>
        <taxon>Bacteroidales</taxon>
        <taxon>Bacteroidaceae</taxon>
        <taxon>Phocaeicola</taxon>
    </lineage>
</organism>
<evidence type="ECO:0000259" key="2">
    <source>
        <dbReference type="Pfam" id="PF16288"/>
    </source>
</evidence>
<comment type="caution">
    <text evidence="3">The sequence shown here is derived from an EMBL/GenBank/DDBJ whole genome shotgun (WGS) entry which is preliminary data.</text>
</comment>
<accession>A0A069SKB9</accession>
<dbReference type="PROSITE" id="PS51257">
    <property type="entry name" value="PROKAR_LIPOPROTEIN"/>
    <property type="match status" value="1"/>
</dbReference>
<dbReference type="EMBL" id="JNHM01000013">
    <property type="protein sequence ID" value="KDS55218.1"/>
    <property type="molecule type" value="Genomic_DNA"/>
</dbReference>
<dbReference type="PATRIC" id="fig|1339352.3.peg.1180"/>
<protein>
    <recommendedName>
        <fullName evidence="2">DUF4934 domain-containing protein</fullName>
    </recommendedName>
</protein>
<dbReference type="Proteomes" id="UP000027661">
    <property type="component" value="Unassembled WGS sequence"/>
</dbReference>
<feature type="chain" id="PRO_5001666676" description="DUF4934 domain-containing protein" evidence="1">
    <location>
        <begin position="23"/>
        <end position="410"/>
    </location>
</feature>
<evidence type="ECO:0000256" key="1">
    <source>
        <dbReference type="SAM" id="SignalP"/>
    </source>
</evidence>
<gene>
    <name evidence="3" type="ORF">M099_1218</name>
</gene>
<sequence>MKKQIMLGGLLLLLGSCTPQNKANDPNAIDIAVSLEHLTELKTSQLGKQIRYIPLETTDSSLIGNSYSIKLSKDHIFVSTNGRCLSFNKQTGKYLGSIGHKGEDPQGYSNANCFIHPHTNNLYFYRQPDKLVKYDTKGNYLGQVHLPQKISPSLYFTFSDSLILAHYGEGIGQPQASALLYFNEQGEVKDSLPEFANPGDPMGMDQISSINVFKQLPGNANIGGLIYINYQDGTMTVLPIDQPSLWLNNGSIRFRKAFNDTIYDIKGHEATVHTTFHTGQWHFPAEKMGQKEDTDNYIVITGILETPQHLFFISLQGLYDKRKPFYGIYDKEKHITYMNDANVGLTDDLTHFMPFYPITCTEEGEYAALLEIGKIDEWMDKNPGIVQEGKLSFLQEINEESNPVCVIVEP</sequence>
<evidence type="ECO:0000313" key="4">
    <source>
        <dbReference type="Proteomes" id="UP000027661"/>
    </source>
</evidence>
<dbReference type="AlphaFoldDB" id="A0A069SKB9"/>
<dbReference type="Pfam" id="PF16288">
    <property type="entry name" value="DUF4934"/>
    <property type="match status" value="1"/>
</dbReference>
<evidence type="ECO:0000313" key="3">
    <source>
        <dbReference type="EMBL" id="KDS55218.1"/>
    </source>
</evidence>
<name>A0A069SKB9_PHOVU</name>
<proteinExistence type="predicted"/>
<dbReference type="RefSeq" id="WP_032937591.1">
    <property type="nucleotide sequence ID" value="NZ_JNHM01000013.1"/>
</dbReference>
<feature type="domain" description="DUF4934" evidence="2">
    <location>
        <begin position="41"/>
        <end position="141"/>
    </location>
</feature>
<dbReference type="InterPro" id="IPR032558">
    <property type="entry name" value="DUF4934"/>
</dbReference>
<feature type="signal peptide" evidence="1">
    <location>
        <begin position="1"/>
        <end position="22"/>
    </location>
</feature>